<protein>
    <submittedName>
        <fullName evidence="2">Putative secreted peptide</fullName>
    </submittedName>
</protein>
<evidence type="ECO:0000313" key="2">
    <source>
        <dbReference type="EMBL" id="MBW33272.1"/>
    </source>
</evidence>
<proteinExistence type="predicted"/>
<feature type="signal peptide" evidence="1">
    <location>
        <begin position="1"/>
        <end position="17"/>
    </location>
</feature>
<feature type="chain" id="PRO_5014811478" evidence="1">
    <location>
        <begin position="18"/>
        <end position="69"/>
    </location>
</feature>
<organism evidence="2">
    <name type="scientific">Anopheles braziliensis</name>
    <dbReference type="NCBI Taxonomy" id="58242"/>
    <lineage>
        <taxon>Eukaryota</taxon>
        <taxon>Metazoa</taxon>
        <taxon>Ecdysozoa</taxon>
        <taxon>Arthropoda</taxon>
        <taxon>Hexapoda</taxon>
        <taxon>Insecta</taxon>
        <taxon>Pterygota</taxon>
        <taxon>Neoptera</taxon>
        <taxon>Endopterygota</taxon>
        <taxon>Diptera</taxon>
        <taxon>Nematocera</taxon>
        <taxon>Culicoidea</taxon>
        <taxon>Culicidae</taxon>
        <taxon>Anophelinae</taxon>
        <taxon>Anopheles</taxon>
    </lineage>
</organism>
<evidence type="ECO:0000256" key="1">
    <source>
        <dbReference type="SAM" id="SignalP"/>
    </source>
</evidence>
<sequence length="69" mass="7714">MFSLLGTVSIAASLVCTKPLEWFMSWWKGGRDPQVYVFGVLNVGRRVETRSRTRSLGQENVSAECCSKS</sequence>
<accession>A0A2M3ZXS5</accession>
<reference evidence="2" key="1">
    <citation type="submission" date="2018-01" db="EMBL/GenBank/DDBJ databases">
        <title>An insight into the sialome of Amazonian anophelines.</title>
        <authorList>
            <person name="Ribeiro J.M."/>
            <person name="Scarpassa V."/>
            <person name="Calvo E."/>
        </authorList>
    </citation>
    <scope>NUCLEOTIDE SEQUENCE</scope>
    <source>
        <tissue evidence="2">Salivary glands</tissue>
    </source>
</reference>
<name>A0A2M3ZXS5_9DIPT</name>
<keyword evidence="1" id="KW-0732">Signal</keyword>
<dbReference type="AlphaFoldDB" id="A0A2M3ZXS5"/>
<dbReference type="EMBL" id="GGFM01012521">
    <property type="protein sequence ID" value="MBW33272.1"/>
    <property type="molecule type" value="Transcribed_RNA"/>
</dbReference>